<gene>
    <name evidence="6" type="ORF">F9B16_06880</name>
</gene>
<evidence type="ECO:0000256" key="1">
    <source>
        <dbReference type="ARBA" id="ARBA00022630"/>
    </source>
</evidence>
<protein>
    <submittedName>
        <fullName evidence="6">LLM class F420-dependent oxidoreductase</fullName>
    </submittedName>
</protein>
<evidence type="ECO:0000256" key="2">
    <source>
        <dbReference type="ARBA" id="ARBA00022643"/>
    </source>
</evidence>
<dbReference type="GO" id="GO:0046306">
    <property type="term" value="P:alkanesulfonate catabolic process"/>
    <property type="evidence" value="ECO:0007669"/>
    <property type="project" value="TreeGrafter"/>
</dbReference>
<sequence>MRIGLQVPSFTFPGGPEQIGPTFARIAKEADQGGLHSLWVMDHFFQINMVGPADEPMLEGYTALAYAAALTERITLGTLVTGVTYRHPGILVKTVTTLDVLSGGRAWLGIGAAWNEEESRGLGVRFPPTAERFERLEETLRIAHQMWEGDESAFEGEHYRLERPLNSPPALRRPHPRILIGGTGEKKTLRYVAKYADACNIFDGEELPRKLEVLREHCEREGRDYAEIEKTSLTFFTETPSVGAAVDTVGRLAEQGVDEVIFSQGTGQDLTGVLAEALSQTEKIVPAGR</sequence>
<keyword evidence="2" id="KW-0288">FMN</keyword>
<evidence type="ECO:0000313" key="7">
    <source>
        <dbReference type="Proteomes" id="UP000483004"/>
    </source>
</evidence>
<evidence type="ECO:0000256" key="3">
    <source>
        <dbReference type="ARBA" id="ARBA00023002"/>
    </source>
</evidence>
<keyword evidence="4" id="KW-0503">Monooxygenase</keyword>
<comment type="caution">
    <text evidence="6">The sequence shown here is derived from an EMBL/GenBank/DDBJ whole genome shotgun (WGS) entry which is preliminary data.</text>
</comment>
<dbReference type="Proteomes" id="UP000483004">
    <property type="component" value="Unassembled WGS sequence"/>
</dbReference>
<dbReference type="Gene3D" id="3.20.20.30">
    <property type="entry name" value="Luciferase-like domain"/>
    <property type="match status" value="1"/>
</dbReference>
<feature type="domain" description="Luciferase-like" evidence="5">
    <location>
        <begin position="22"/>
        <end position="248"/>
    </location>
</feature>
<dbReference type="InterPro" id="IPR011251">
    <property type="entry name" value="Luciferase-like_dom"/>
</dbReference>
<keyword evidence="3" id="KW-0560">Oxidoreductase</keyword>
<dbReference type="PANTHER" id="PTHR42847:SF8">
    <property type="entry name" value="CONSERVED PROTEIN"/>
    <property type="match status" value="1"/>
</dbReference>
<accession>A0A6L3W714</accession>
<name>A0A6L3W714_9ACTN</name>
<organism evidence="6 7">
    <name type="scientific">Actinomadura montaniterrae</name>
    <dbReference type="NCBI Taxonomy" id="1803903"/>
    <lineage>
        <taxon>Bacteria</taxon>
        <taxon>Bacillati</taxon>
        <taxon>Actinomycetota</taxon>
        <taxon>Actinomycetes</taxon>
        <taxon>Streptosporangiales</taxon>
        <taxon>Thermomonosporaceae</taxon>
        <taxon>Actinomadura</taxon>
    </lineage>
</organism>
<dbReference type="EMBL" id="WBMR01000012">
    <property type="protein sequence ID" value="KAB2386397.1"/>
    <property type="molecule type" value="Genomic_DNA"/>
</dbReference>
<evidence type="ECO:0000259" key="5">
    <source>
        <dbReference type="Pfam" id="PF00296"/>
    </source>
</evidence>
<dbReference type="InterPro" id="IPR019952">
    <property type="entry name" value="F420_OxRdatse_Rv1855c_pred"/>
</dbReference>
<dbReference type="GO" id="GO:0008726">
    <property type="term" value="F:alkanesulfonate monooxygenase activity"/>
    <property type="evidence" value="ECO:0007669"/>
    <property type="project" value="TreeGrafter"/>
</dbReference>
<dbReference type="OrthoDB" id="143323at2"/>
<dbReference type="SUPFAM" id="SSF51679">
    <property type="entry name" value="Bacterial luciferase-like"/>
    <property type="match status" value="1"/>
</dbReference>
<keyword evidence="7" id="KW-1185">Reference proteome</keyword>
<dbReference type="Pfam" id="PF00296">
    <property type="entry name" value="Bac_luciferase"/>
    <property type="match status" value="1"/>
</dbReference>
<proteinExistence type="predicted"/>
<keyword evidence="1" id="KW-0285">Flavoprotein</keyword>
<dbReference type="AlphaFoldDB" id="A0A6L3W714"/>
<dbReference type="InterPro" id="IPR050172">
    <property type="entry name" value="SsuD_RutA_monooxygenase"/>
</dbReference>
<dbReference type="InterPro" id="IPR036661">
    <property type="entry name" value="Luciferase-like_sf"/>
</dbReference>
<reference evidence="6 7" key="1">
    <citation type="submission" date="2019-09" db="EMBL/GenBank/DDBJ databases">
        <title>Actinomadura physcomitrii sp. nov., a novel actinomycete isolated from moss [Physcomitrium sphaericum (Ludw) Fuernr].</title>
        <authorList>
            <person name="Liu C."/>
            <person name="Zhuang X."/>
        </authorList>
    </citation>
    <scope>NUCLEOTIDE SEQUENCE [LARGE SCALE GENOMIC DNA]</scope>
    <source>
        <strain evidence="6 7">CYP1-1B</strain>
    </source>
</reference>
<evidence type="ECO:0000313" key="6">
    <source>
        <dbReference type="EMBL" id="KAB2386397.1"/>
    </source>
</evidence>
<dbReference type="PANTHER" id="PTHR42847">
    <property type="entry name" value="ALKANESULFONATE MONOOXYGENASE"/>
    <property type="match status" value="1"/>
</dbReference>
<dbReference type="RefSeq" id="WP_151539131.1">
    <property type="nucleotide sequence ID" value="NZ_WBMR01000012.1"/>
</dbReference>
<evidence type="ECO:0000256" key="4">
    <source>
        <dbReference type="ARBA" id="ARBA00023033"/>
    </source>
</evidence>
<dbReference type="NCBIfam" id="TIGR03560">
    <property type="entry name" value="F420_Rv1855c"/>
    <property type="match status" value="1"/>
</dbReference>